<reference evidence="4 5" key="1">
    <citation type="submission" date="2017-06" db="EMBL/GenBank/DDBJ databases">
        <authorList>
            <person name="Kim H.J."/>
            <person name="Triplett B.A."/>
        </authorList>
    </citation>
    <scope>NUCLEOTIDE SEQUENCE [LARGE SCALE GENOMIC DNA]</scope>
    <source>
        <strain evidence="4 5">B29T1</strain>
    </source>
</reference>
<dbReference type="RefSeq" id="WP_207761897.1">
    <property type="nucleotide sequence ID" value="NZ_FYEH01000001.1"/>
</dbReference>
<dbReference type="Proteomes" id="UP000197065">
    <property type="component" value="Unassembled WGS sequence"/>
</dbReference>
<evidence type="ECO:0000256" key="1">
    <source>
        <dbReference type="ARBA" id="ARBA00022553"/>
    </source>
</evidence>
<feature type="modified residue" description="4-aspartylphosphate" evidence="2">
    <location>
        <position position="52"/>
    </location>
</feature>
<name>A0A212QCW6_9PROT</name>
<dbReference type="PANTHER" id="PTHR44591:SF24">
    <property type="entry name" value="PROTEIN-GLUTAMATE METHYLESTERASE_PROTEIN-GLUTAMINE GLUTAMINASE 1"/>
    <property type="match status" value="1"/>
</dbReference>
<dbReference type="AlphaFoldDB" id="A0A212QCW6"/>
<evidence type="ECO:0000313" key="5">
    <source>
        <dbReference type="Proteomes" id="UP000197065"/>
    </source>
</evidence>
<dbReference type="Gene3D" id="3.40.50.2300">
    <property type="match status" value="1"/>
</dbReference>
<dbReference type="EMBL" id="FYEH01000001">
    <property type="protein sequence ID" value="SNB57160.1"/>
    <property type="molecule type" value="Genomic_DNA"/>
</dbReference>
<organism evidence="4 5">
    <name type="scientific">Arboricoccus pini</name>
    <dbReference type="NCBI Taxonomy" id="1963835"/>
    <lineage>
        <taxon>Bacteria</taxon>
        <taxon>Pseudomonadati</taxon>
        <taxon>Pseudomonadota</taxon>
        <taxon>Alphaproteobacteria</taxon>
        <taxon>Geminicoccales</taxon>
        <taxon>Geminicoccaceae</taxon>
        <taxon>Arboricoccus</taxon>
    </lineage>
</organism>
<dbReference type="InterPro" id="IPR050595">
    <property type="entry name" value="Bact_response_regulator"/>
</dbReference>
<dbReference type="GO" id="GO:0000160">
    <property type="term" value="P:phosphorelay signal transduction system"/>
    <property type="evidence" value="ECO:0007669"/>
    <property type="project" value="InterPro"/>
</dbReference>
<proteinExistence type="predicted"/>
<dbReference type="SMART" id="SM00448">
    <property type="entry name" value="REC"/>
    <property type="match status" value="1"/>
</dbReference>
<dbReference type="InterPro" id="IPR011006">
    <property type="entry name" value="CheY-like_superfamily"/>
</dbReference>
<evidence type="ECO:0000259" key="3">
    <source>
        <dbReference type="PROSITE" id="PS50110"/>
    </source>
</evidence>
<keyword evidence="1 2" id="KW-0597">Phosphoprotein</keyword>
<accession>A0A212QCW6</accession>
<sequence length="116" mass="12674">MRILVLEDDAMVAMLMEDLLRDLGHEVEGPVSSVDEALNRIDNATFDAAILDVHLKGADSYAVASKLKSKGVPFAFATGYNAADLDDEYVDQPILPKPFLRSDLKRLLQTALAPKS</sequence>
<evidence type="ECO:0000313" key="4">
    <source>
        <dbReference type="EMBL" id="SNB57160.1"/>
    </source>
</evidence>
<dbReference type="InterPro" id="IPR001789">
    <property type="entry name" value="Sig_transdc_resp-reg_receiver"/>
</dbReference>
<evidence type="ECO:0000256" key="2">
    <source>
        <dbReference type="PROSITE-ProRule" id="PRU00169"/>
    </source>
</evidence>
<dbReference type="PROSITE" id="PS50110">
    <property type="entry name" value="RESPONSE_REGULATORY"/>
    <property type="match status" value="1"/>
</dbReference>
<dbReference type="PANTHER" id="PTHR44591">
    <property type="entry name" value="STRESS RESPONSE REGULATOR PROTEIN 1"/>
    <property type="match status" value="1"/>
</dbReference>
<dbReference type="SUPFAM" id="SSF52172">
    <property type="entry name" value="CheY-like"/>
    <property type="match status" value="1"/>
</dbReference>
<gene>
    <name evidence="4" type="ORF">SAMN07250955_101561</name>
</gene>
<keyword evidence="5" id="KW-1185">Reference proteome</keyword>
<feature type="domain" description="Response regulatory" evidence="3">
    <location>
        <begin position="2"/>
        <end position="112"/>
    </location>
</feature>
<protein>
    <submittedName>
        <fullName evidence="4">Response regulator receiver domain-containing protein</fullName>
    </submittedName>
</protein>
<dbReference type="Pfam" id="PF00072">
    <property type="entry name" value="Response_reg"/>
    <property type="match status" value="1"/>
</dbReference>